<proteinExistence type="predicted"/>
<name>A0A495K5Z6_WILMA</name>
<dbReference type="GO" id="GO:0004386">
    <property type="term" value="F:helicase activity"/>
    <property type="evidence" value="ECO:0007669"/>
    <property type="project" value="UniProtKB-KW"/>
</dbReference>
<evidence type="ECO:0000313" key="8">
    <source>
        <dbReference type="Proteomes" id="UP000274762"/>
    </source>
</evidence>
<dbReference type="GO" id="GO:0004527">
    <property type="term" value="F:exonuclease activity"/>
    <property type="evidence" value="ECO:0007669"/>
    <property type="project" value="UniProtKB-KW"/>
</dbReference>
<keyword evidence="3" id="KW-0547">Nucleotide-binding</keyword>
<evidence type="ECO:0000256" key="4">
    <source>
        <dbReference type="ARBA" id="ARBA00022839"/>
    </source>
</evidence>
<evidence type="ECO:0000256" key="5">
    <source>
        <dbReference type="ARBA" id="ARBA00023204"/>
    </source>
</evidence>
<keyword evidence="4 7" id="KW-0269">Exonuclease</keyword>
<dbReference type="RefSeq" id="WP_062795554.1">
    <property type="nucleotide sequence ID" value="NZ_CBCRXS010000003.1"/>
</dbReference>
<dbReference type="GO" id="GO:0006281">
    <property type="term" value="P:DNA repair"/>
    <property type="evidence" value="ECO:0007669"/>
    <property type="project" value="UniProtKB-KW"/>
</dbReference>
<keyword evidence="5" id="KW-0234">DNA repair</keyword>
<keyword evidence="2" id="KW-0227">DNA damage</keyword>
<dbReference type="SUPFAM" id="SSF52540">
    <property type="entry name" value="P-loop containing nucleoside triphosphate hydrolases"/>
    <property type="match status" value="1"/>
</dbReference>
<evidence type="ECO:0000259" key="6">
    <source>
        <dbReference type="Pfam" id="PF12705"/>
    </source>
</evidence>
<keyword evidence="4 7" id="KW-0378">Hydrolase</keyword>
<comment type="caution">
    <text evidence="7">The sequence shown here is derived from an EMBL/GenBank/DDBJ whole genome shotgun (WGS) entry which is preliminary data.</text>
</comment>
<keyword evidence="3" id="KW-0067">ATP-binding</keyword>
<evidence type="ECO:0000256" key="2">
    <source>
        <dbReference type="ARBA" id="ARBA00022763"/>
    </source>
</evidence>
<dbReference type="Pfam" id="PF12705">
    <property type="entry name" value="PDDEXK_1"/>
    <property type="match status" value="1"/>
</dbReference>
<dbReference type="InterPro" id="IPR027417">
    <property type="entry name" value="P-loop_NTPase"/>
</dbReference>
<protein>
    <submittedName>
        <fullName evidence="7">RecB family exonuclease</fullName>
    </submittedName>
</protein>
<dbReference type="OrthoDB" id="442932at2"/>
<dbReference type="InterPro" id="IPR011604">
    <property type="entry name" value="PDDEXK-like_dom_sf"/>
</dbReference>
<evidence type="ECO:0000256" key="3">
    <source>
        <dbReference type="ARBA" id="ARBA00022806"/>
    </source>
</evidence>
<reference evidence="7 8" key="1">
    <citation type="submission" date="2018-10" db="EMBL/GenBank/DDBJ databases">
        <title>Sequencing the genomes of 1000 actinobacteria strains.</title>
        <authorList>
            <person name="Klenk H.-P."/>
        </authorList>
    </citation>
    <scope>NUCLEOTIDE SEQUENCE [LARGE SCALE GENOMIC DNA]</scope>
    <source>
        <strain evidence="7 8">DSM 44343</strain>
    </source>
</reference>
<dbReference type="AlphaFoldDB" id="A0A495K5Z6"/>
<accession>A0A495K5Z6</accession>
<organism evidence="7 8">
    <name type="scientific">Williamsia marianensis</name>
    <dbReference type="NCBI Taxonomy" id="85044"/>
    <lineage>
        <taxon>Bacteria</taxon>
        <taxon>Bacillati</taxon>
        <taxon>Actinomycetota</taxon>
        <taxon>Actinomycetes</taxon>
        <taxon>Mycobacteriales</taxon>
        <taxon>Nocardiaceae</taxon>
        <taxon>Williamsia</taxon>
    </lineage>
</organism>
<dbReference type="Gene3D" id="3.90.320.10">
    <property type="match status" value="1"/>
</dbReference>
<evidence type="ECO:0000256" key="1">
    <source>
        <dbReference type="ARBA" id="ARBA00022722"/>
    </source>
</evidence>
<feature type="domain" description="PD-(D/E)XK endonuclease-like" evidence="6">
    <location>
        <begin position="648"/>
        <end position="898"/>
    </location>
</feature>
<dbReference type="EMBL" id="RBKV01000001">
    <property type="protein sequence ID" value="RKR96611.1"/>
    <property type="molecule type" value="Genomic_DNA"/>
</dbReference>
<evidence type="ECO:0000313" key="7">
    <source>
        <dbReference type="EMBL" id="RKR96611.1"/>
    </source>
</evidence>
<keyword evidence="1" id="KW-0540">Nuclease</keyword>
<sequence>MSSDAYSELTVAVETAKSGALLSVVTVVVPGAAAGRDVMKHLARSGGLANTRVFTLSQAVAFLAAPVLAPRVSLDYPLLEASVQKVLSDEPGVFADVADQPITSQAIAGASLALAGHANPTASNPTRLVNDMLRVHRLATSTHASTYYLPHEAYAVAKERLDELGTIVVFRPCETDPAALEVLRAMQARGETIDSNAQVTGTMVVHTSDADDEVRAVSRIVRKYLSAGIPGHRIGVFYGAEDPYLHLIHEHFTSGDIEFAGPDCRSLIDRPIARSLLALLQLDIDLMPRRELLAILAERAVLRPDVDDNPISYRRLELLTRRHIPIVGGADWERLTQIDPAEPKYRSAPSLYAFVQSLRSDLRSITSAATWAEAAGALRNLVDSRFVTTSSLDTDFTQGDAEAITRICYDLYAMDGIAPPPTAAGLVDALTVRINGERRTVGRSGAGVSIGPISAGVGRDLDVCIVVGVAEGIVPARRREDPLIPAELTGRSLADEIAGQQRQLVLTLGSGRHDRIVSFPRGSLRGGAEKVPSRWLLPTMEKLSGTPINVVDWQRQTKNVDSIVTVESFDVATQKFDPRIGTGAASPTEWRLRALAGVPARERRLTLDDPTVLQGMEMRSDRLNGRFSRFNGNLSTVKDLVKVFSEPISPTSLEQWVESPYRFFVRSLLGVDALDDPDEVAQLDPLTRGNLIHATLEQYIQAVIDGKDATLDRLLGIADEVLDEAILGAPGWLPQLWQKDRAIIRRDIETWFDHDSTDRADGWTPVGVEQRFGREGTATVLIDLGSGTVRFTGSIDRIDGHHDGRFRVTDYKTGQMAYSRGISEAAPTQGGKKFQLPVYGLFAATLGEQVSARYWFATSKGGFGLIEYPITDAVLDILRTDLTLVHEAVTAGYFPPRTADTFWADALVDLIGKAGLERAWVNLGQAPEIADYIAKHGV</sequence>
<dbReference type="Proteomes" id="UP000274762">
    <property type="component" value="Unassembled WGS sequence"/>
</dbReference>
<dbReference type="InterPro" id="IPR038726">
    <property type="entry name" value="PDDEXK_AddAB-type"/>
</dbReference>
<gene>
    <name evidence="7" type="ORF">DFJ75_3464</name>
</gene>
<keyword evidence="3" id="KW-0347">Helicase</keyword>